<feature type="domain" description="LysM" evidence="5">
    <location>
        <begin position="279"/>
        <end position="325"/>
    </location>
</feature>
<dbReference type="InterPro" id="IPR018392">
    <property type="entry name" value="LysM"/>
</dbReference>
<name>A0AAJ0B484_9PEZI</name>
<dbReference type="InterPro" id="IPR036779">
    <property type="entry name" value="LysM_dom_sf"/>
</dbReference>
<dbReference type="Proteomes" id="UP001239445">
    <property type="component" value="Unassembled WGS sequence"/>
</dbReference>
<dbReference type="PROSITE" id="PS51782">
    <property type="entry name" value="LYSM"/>
    <property type="match status" value="6"/>
</dbReference>
<evidence type="ECO:0000256" key="3">
    <source>
        <dbReference type="ARBA" id="ARBA00044955"/>
    </source>
</evidence>
<evidence type="ECO:0000313" key="6">
    <source>
        <dbReference type="EMBL" id="KAK1751404.1"/>
    </source>
</evidence>
<dbReference type="PANTHER" id="PTHR34997:SF1">
    <property type="entry name" value="PEPTIDOGLYCAN-BINDING LYSIN DOMAIN"/>
    <property type="match status" value="1"/>
</dbReference>
<proteinExistence type="inferred from homology"/>
<keyword evidence="7" id="KW-1185">Reference proteome</keyword>
<dbReference type="Pfam" id="PF01476">
    <property type="entry name" value="LysM"/>
    <property type="match status" value="5"/>
</dbReference>
<dbReference type="CDD" id="cd00118">
    <property type="entry name" value="LysM"/>
    <property type="match status" value="6"/>
</dbReference>
<comment type="caution">
    <text evidence="6">The sequence shown here is derived from an EMBL/GenBank/DDBJ whole genome shotgun (WGS) entry which is preliminary data.</text>
</comment>
<dbReference type="PANTHER" id="PTHR34997">
    <property type="entry name" value="AM15"/>
    <property type="match status" value="1"/>
</dbReference>
<evidence type="ECO:0000259" key="5">
    <source>
        <dbReference type="PROSITE" id="PS51782"/>
    </source>
</evidence>
<dbReference type="SMART" id="SM00257">
    <property type="entry name" value="LysM"/>
    <property type="match status" value="6"/>
</dbReference>
<evidence type="ECO:0000313" key="7">
    <source>
        <dbReference type="Proteomes" id="UP001239445"/>
    </source>
</evidence>
<organism evidence="6 7">
    <name type="scientific">Echria macrotheca</name>
    <dbReference type="NCBI Taxonomy" id="438768"/>
    <lineage>
        <taxon>Eukaryota</taxon>
        <taxon>Fungi</taxon>
        <taxon>Dikarya</taxon>
        <taxon>Ascomycota</taxon>
        <taxon>Pezizomycotina</taxon>
        <taxon>Sordariomycetes</taxon>
        <taxon>Sordariomycetidae</taxon>
        <taxon>Sordariales</taxon>
        <taxon>Schizotheciaceae</taxon>
        <taxon>Echria</taxon>
    </lineage>
</organism>
<keyword evidence="4" id="KW-0732">Signal</keyword>
<feature type="domain" description="LysM" evidence="5">
    <location>
        <begin position="530"/>
        <end position="576"/>
    </location>
</feature>
<protein>
    <recommendedName>
        <fullName evidence="5">LysM domain-containing protein</fullName>
    </recommendedName>
</protein>
<dbReference type="GO" id="GO:0008061">
    <property type="term" value="F:chitin binding"/>
    <property type="evidence" value="ECO:0007669"/>
    <property type="project" value="UniProtKB-KW"/>
</dbReference>
<sequence length="685" mass="71467">MRYLLGAVLAAVSVGQVAADSYFWPNNTFSPDNQLSAGCQGALLADVACDPYLLQLTNTDSYGSLNGTGNNYYTTVCTAACKTALTNYIANVSSHCSADPQPFNGYPATWQGTAVFASYNMTCLKDSSTGQFCQDYFATLPDSTTGDLDLSNFTTTQLCNTCIYSLFRQIQGTPYSNYQSGLVGDWQAIQQRCAVSGPTVVQPLDTNVTDVPNTVPKGLPVDVPCISGQTYTVAAGDSVQAIAQAKSVATGTLIVLNNLLPDGSDLQAGQTLCLPQTCTTRIVQSGDTCLSLSSSINQPWQVFLAWNPTVNPVCTNLIAGRSICMSQPGQAYSGTTIPGATATKTAIYATSTVAPPGAVASGTTLSCGSWYKVLPGDYCQLIALNQTIDLALFEAINPSINTGCSNLVPGLYYCVEPTEGWNASASTSPTPTATLPPPTTVPSGTTNACYRWYVIQSGDSCSLIEASFGITFAQLQGWNPSLKSDCSNLLLGEAYCVEGGTAVTATATSTSTFATPGAPTPSGTTGQCFVFHTVVSGDSCFAIEQTYGITMAQLQAWNPQLASDCSNLLLGDAYCVSGVTPSSSSTGVPSTTTAFATPGAPTPSGTTSRCFQYHTIVSGDTCFGIEQTFGITMAQLQAWNPQLASDCSNLLLGEAYCVQGAAAAKVKREAVVERAGGPMGMPRRS</sequence>
<evidence type="ECO:0000256" key="4">
    <source>
        <dbReference type="SAM" id="SignalP"/>
    </source>
</evidence>
<feature type="chain" id="PRO_5042572154" description="LysM domain-containing protein" evidence="4">
    <location>
        <begin position="20"/>
        <end position="685"/>
    </location>
</feature>
<evidence type="ECO:0000256" key="1">
    <source>
        <dbReference type="ARBA" id="ARBA00022669"/>
    </source>
</evidence>
<dbReference type="EMBL" id="MU839842">
    <property type="protein sequence ID" value="KAK1751404.1"/>
    <property type="molecule type" value="Genomic_DNA"/>
</dbReference>
<dbReference type="AlphaFoldDB" id="A0AAJ0B484"/>
<dbReference type="InterPro" id="IPR052210">
    <property type="entry name" value="LysM1-like"/>
</dbReference>
<reference evidence="6" key="1">
    <citation type="submission" date="2023-06" db="EMBL/GenBank/DDBJ databases">
        <title>Genome-scale phylogeny and comparative genomics of the fungal order Sordariales.</title>
        <authorList>
            <consortium name="Lawrence Berkeley National Laboratory"/>
            <person name="Hensen N."/>
            <person name="Bonometti L."/>
            <person name="Westerberg I."/>
            <person name="Brannstrom I.O."/>
            <person name="Guillou S."/>
            <person name="Cros-Aarteil S."/>
            <person name="Calhoun S."/>
            <person name="Haridas S."/>
            <person name="Kuo A."/>
            <person name="Mondo S."/>
            <person name="Pangilinan J."/>
            <person name="Riley R."/>
            <person name="Labutti K."/>
            <person name="Andreopoulos B."/>
            <person name="Lipzen A."/>
            <person name="Chen C."/>
            <person name="Yanf M."/>
            <person name="Daum C."/>
            <person name="Ng V."/>
            <person name="Clum A."/>
            <person name="Steindorff A."/>
            <person name="Ohm R."/>
            <person name="Martin F."/>
            <person name="Silar P."/>
            <person name="Natvig D."/>
            <person name="Lalanne C."/>
            <person name="Gautier V."/>
            <person name="Ament-Velasquez S.L."/>
            <person name="Kruys A."/>
            <person name="Hutchinson M.I."/>
            <person name="Powell A.J."/>
            <person name="Barry K."/>
            <person name="Miller A.N."/>
            <person name="Grigoriev I.V."/>
            <person name="Debuchy R."/>
            <person name="Gladieux P."/>
            <person name="Thoren M.H."/>
            <person name="Johannesson H."/>
        </authorList>
    </citation>
    <scope>NUCLEOTIDE SEQUENCE</scope>
    <source>
        <strain evidence="6">PSN4</strain>
    </source>
</reference>
<evidence type="ECO:0000256" key="2">
    <source>
        <dbReference type="ARBA" id="ARBA00023026"/>
    </source>
</evidence>
<dbReference type="Gene3D" id="3.10.350.10">
    <property type="entry name" value="LysM domain"/>
    <property type="match status" value="6"/>
</dbReference>
<keyword evidence="2" id="KW-0843">Virulence</keyword>
<feature type="domain" description="LysM" evidence="5">
    <location>
        <begin position="369"/>
        <end position="415"/>
    </location>
</feature>
<gene>
    <name evidence="6" type="ORF">QBC47DRAFT_434461</name>
</gene>
<feature type="domain" description="LysM" evidence="5">
    <location>
        <begin position="229"/>
        <end position="274"/>
    </location>
</feature>
<dbReference type="SUPFAM" id="SSF54106">
    <property type="entry name" value="LysM domain"/>
    <property type="match status" value="5"/>
</dbReference>
<feature type="domain" description="LysM" evidence="5">
    <location>
        <begin position="612"/>
        <end position="658"/>
    </location>
</feature>
<keyword evidence="1" id="KW-0147">Chitin-binding</keyword>
<comment type="similarity">
    <text evidence="3">Belongs to the secreted LysM effector family.</text>
</comment>
<feature type="signal peptide" evidence="4">
    <location>
        <begin position="1"/>
        <end position="19"/>
    </location>
</feature>
<feature type="domain" description="LysM" evidence="5">
    <location>
        <begin position="451"/>
        <end position="497"/>
    </location>
</feature>
<accession>A0AAJ0B484</accession>